<feature type="domain" description="Cysteinyl-tRNA ligase anticodon binding" evidence="2">
    <location>
        <begin position="178"/>
        <end position="228"/>
    </location>
</feature>
<reference evidence="4 5" key="1">
    <citation type="journal article" date="2013" name="Stand. Genomic Sci.">
        <title>Genomic Encyclopedia of Type Strains, Phase I: The one thousand microbial genomes (KMG-I) project.</title>
        <authorList>
            <person name="Kyrpides N.C."/>
            <person name="Woyke T."/>
            <person name="Eisen J.A."/>
            <person name="Garrity G."/>
            <person name="Lilburn T.G."/>
            <person name="Beck B.J."/>
            <person name="Whitman W.B."/>
            <person name="Hugenholtz P."/>
            <person name="Klenk H.P."/>
        </authorList>
    </citation>
    <scope>NUCLEOTIDE SEQUENCE [LARGE SCALE GENOMIC DNA]</scope>
    <source>
        <strain evidence="4 5">DSM 45044</strain>
    </source>
</reference>
<protein>
    <submittedName>
        <fullName evidence="4">Uncharacterized protein</fullName>
    </submittedName>
</protein>
<evidence type="ECO:0000313" key="4">
    <source>
        <dbReference type="EMBL" id="TWJ11940.1"/>
    </source>
</evidence>
<keyword evidence="1" id="KW-0472">Membrane</keyword>
<dbReference type="InterPro" id="IPR057798">
    <property type="entry name" value="PH_YqeB"/>
</dbReference>
<dbReference type="AlphaFoldDB" id="A0A562V1Z1"/>
<organism evidence="4 5">
    <name type="scientific">Stackebrandtia albiflava</name>
    <dbReference type="NCBI Taxonomy" id="406432"/>
    <lineage>
        <taxon>Bacteria</taxon>
        <taxon>Bacillati</taxon>
        <taxon>Actinomycetota</taxon>
        <taxon>Actinomycetes</taxon>
        <taxon>Glycomycetales</taxon>
        <taxon>Glycomycetaceae</taxon>
        <taxon>Stackebrandtia</taxon>
    </lineage>
</organism>
<comment type="caution">
    <text evidence="4">The sequence shown here is derived from an EMBL/GenBank/DDBJ whole genome shotgun (WGS) entry which is preliminary data.</text>
</comment>
<feature type="transmembrane region" description="Helical" evidence="1">
    <location>
        <begin position="62"/>
        <end position="83"/>
    </location>
</feature>
<evidence type="ECO:0000256" key="1">
    <source>
        <dbReference type="SAM" id="Phobius"/>
    </source>
</evidence>
<name>A0A562V1Z1_9ACTN</name>
<accession>A0A562V1Z1</accession>
<keyword evidence="1" id="KW-0812">Transmembrane</keyword>
<sequence>MTGDATEPESETIRIPAVWPWLLGLGAAVIGVGLGFTVRPLVDWAVDALGGAPGPLRLLAQLPTGWAVAATTVLGVLVGLWLAHATVHDTLKVTVTPSAVRLSQKKNERHIARDAVGAVFKDGRELVFLDAATRRLGHGDAADLSAERLRRAFTRFGYPWRDGGDPYAADFRRWVDGMPGLDDRANTLLRRRSRALTDDREGTAADLLDELQGLGLIVRDRDGRQEYRRIPAGD</sequence>
<feature type="transmembrane region" description="Helical" evidence="1">
    <location>
        <begin position="21"/>
        <end position="42"/>
    </location>
</feature>
<dbReference type="Proteomes" id="UP000321617">
    <property type="component" value="Unassembled WGS sequence"/>
</dbReference>
<evidence type="ECO:0000259" key="3">
    <source>
        <dbReference type="Pfam" id="PF23494"/>
    </source>
</evidence>
<gene>
    <name evidence="4" type="ORF">LX16_2683</name>
</gene>
<keyword evidence="1" id="KW-1133">Transmembrane helix</keyword>
<keyword evidence="5" id="KW-1185">Reference proteome</keyword>
<dbReference type="Pfam" id="PF23493">
    <property type="entry name" value="CysS_C"/>
    <property type="match status" value="1"/>
</dbReference>
<dbReference type="EMBL" id="VLLL01000006">
    <property type="protein sequence ID" value="TWJ11940.1"/>
    <property type="molecule type" value="Genomic_DNA"/>
</dbReference>
<evidence type="ECO:0000313" key="5">
    <source>
        <dbReference type="Proteomes" id="UP000321617"/>
    </source>
</evidence>
<feature type="domain" description="YqeB PH" evidence="3">
    <location>
        <begin position="12"/>
        <end position="161"/>
    </location>
</feature>
<dbReference type="InterPro" id="IPR056411">
    <property type="entry name" value="CysS_C"/>
</dbReference>
<proteinExistence type="predicted"/>
<dbReference type="Pfam" id="PF23494">
    <property type="entry name" value="bPH_10"/>
    <property type="match status" value="1"/>
</dbReference>
<dbReference type="RefSeq" id="WP_211354495.1">
    <property type="nucleotide sequence ID" value="NZ_BAABIJ010000002.1"/>
</dbReference>
<evidence type="ECO:0000259" key="2">
    <source>
        <dbReference type="Pfam" id="PF23493"/>
    </source>
</evidence>